<gene>
    <name evidence="4" type="ORF">NK718_08450</name>
</gene>
<dbReference type="NCBIfam" id="TIGR01840">
    <property type="entry name" value="esterase_phb"/>
    <property type="match status" value="1"/>
</dbReference>
<dbReference type="InterPro" id="IPR050955">
    <property type="entry name" value="Plant_Biomass_Hydrol_Est"/>
</dbReference>
<evidence type="ECO:0000256" key="2">
    <source>
        <dbReference type="ARBA" id="ARBA00022801"/>
    </source>
</evidence>
<evidence type="ECO:0000313" key="5">
    <source>
        <dbReference type="Proteomes" id="UP001205890"/>
    </source>
</evidence>
<dbReference type="RefSeq" id="WP_254740574.1">
    <property type="nucleotide sequence ID" value="NZ_JANCLU010000006.1"/>
</dbReference>
<evidence type="ECO:0000256" key="3">
    <source>
        <dbReference type="SAM" id="MobiDB-lite"/>
    </source>
</evidence>
<dbReference type="SUPFAM" id="SSF53474">
    <property type="entry name" value="alpha/beta-Hydrolases"/>
    <property type="match status" value="2"/>
</dbReference>
<dbReference type="PANTHER" id="PTHR43037:SF1">
    <property type="entry name" value="BLL1128 PROTEIN"/>
    <property type="match status" value="1"/>
</dbReference>
<keyword evidence="2" id="KW-0378">Hydrolase</keyword>
<organism evidence="4 5">
    <name type="scientific">Alsobacter ponti</name>
    <dbReference type="NCBI Taxonomy" id="2962936"/>
    <lineage>
        <taxon>Bacteria</taxon>
        <taxon>Pseudomonadati</taxon>
        <taxon>Pseudomonadota</taxon>
        <taxon>Alphaproteobacteria</taxon>
        <taxon>Hyphomicrobiales</taxon>
        <taxon>Alsobacteraceae</taxon>
        <taxon>Alsobacter</taxon>
    </lineage>
</organism>
<dbReference type="InterPro" id="IPR010126">
    <property type="entry name" value="Esterase_phb"/>
</dbReference>
<sequence>MVGLGRLVNEMARQRRGIEAAMSAAGLAGAPAAEADSRVREVRDFGSNPGNLRMFVHAPAELPPAPALVVVLHGCTQTAAGYEVGAGWSTLADRYGFVLLMPEQQAANNPKTCFSWFLPGDTSRDSGEVLSIRQMVERACRAHDVDRSRVFVTGLSAGGAMAGALLAAYPEVFAGGAIVAGLPYGAASSVPEAFESMLKGQSRPAREWGDLVRAASPHRGPWPRVSVWHGAADSTVTPLNAREIVKQWTDVHGLPLTPTREEVVDGQKRRVWIDAEGREAIEDYSIAGMAHGTPLGLGGEEPLGRAGPFMLDVGIASSYHIARFWGLTGAPRSVPPRRPATTAGPAAEPFRRPTSGAIHDIISRALRAAGLTKG</sequence>
<dbReference type="PANTHER" id="PTHR43037">
    <property type="entry name" value="UNNAMED PRODUCT-RELATED"/>
    <property type="match status" value="1"/>
</dbReference>
<dbReference type="Pfam" id="PF10503">
    <property type="entry name" value="Esterase_PHB"/>
    <property type="match status" value="1"/>
</dbReference>
<evidence type="ECO:0000313" key="4">
    <source>
        <dbReference type="EMBL" id="MCP8938542.1"/>
    </source>
</evidence>
<keyword evidence="5" id="KW-1185">Reference proteome</keyword>
<proteinExistence type="predicted"/>
<protein>
    <submittedName>
        <fullName evidence="4">PHB depolymerase family esterase</fullName>
    </submittedName>
</protein>
<name>A0ABT1LAP3_9HYPH</name>
<keyword evidence="1" id="KW-0732">Signal</keyword>
<dbReference type="EMBL" id="JANCLU010000006">
    <property type="protein sequence ID" value="MCP8938542.1"/>
    <property type="molecule type" value="Genomic_DNA"/>
</dbReference>
<dbReference type="InterPro" id="IPR029058">
    <property type="entry name" value="AB_hydrolase_fold"/>
</dbReference>
<feature type="region of interest" description="Disordered" evidence="3">
    <location>
        <begin position="331"/>
        <end position="353"/>
    </location>
</feature>
<reference evidence="4 5" key="1">
    <citation type="submission" date="2022-07" db="EMBL/GenBank/DDBJ databases">
        <authorList>
            <person name="Li W.-J."/>
            <person name="Deng Q.-Q."/>
        </authorList>
    </citation>
    <scope>NUCLEOTIDE SEQUENCE [LARGE SCALE GENOMIC DNA]</scope>
    <source>
        <strain evidence="4 5">SYSU M60028</strain>
    </source>
</reference>
<dbReference type="Proteomes" id="UP001205890">
    <property type="component" value="Unassembled WGS sequence"/>
</dbReference>
<evidence type="ECO:0000256" key="1">
    <source>
        <dbReference type="ARBA" id="ARBA00022729"/>
    </source>
</evidence>
<accession>A0ABT1LAP3</accession>
<comment type="caution">
    <text evidence="4">The sequence shown here is derived from an EMBL/GenBank/DDBJ whole genome shotgun (WGS) entry which is preliminary data.</text>
</comment>
<dbReference type="Gene3D" id="3.40.50.1820">
    <property type="entry name" value="alpha/beta hydrolase"/>
    <property type="match status" value="1"/>
</dbReference>